<evidence type="ECO:0000313" key="2">
    <source>
        <dbReference type="EMBL" id="RKL05269.1"/>
    </source>
</evidence>
<gene>
    <name evidence="2" type="ORF">BFJ68_g10758</name>
</gene>
<dbReference type="AlphaFoldDB" id="A0A420PJ00"/>
<sequence>MHVKTLLSLAVPALAFLGGVAGVPSRKYSSYDYDLELKGTNFAPDLADLKARHSAKPALRIMPLGASIVSGVGSSTGNGFRKPLRDQLRYKGVRILKDVTQDAAEREHKYRTLSQHLTVISLNSDRIKTVTIQHGDAIGSANLFLFS</sequence>
<proteinExistence type="predicted"/>
<reference evidence="2 3" key="1">
    <citation type="journal article" date="2018" name="Sci. Rep.">
        <title>Characterisation of pathogen-specific regions and novel effector candidates in Fusarium oxysporum f. sp. cepae.</title>
        <authorList>
            <person name="Armitage A.D."/>
            <person name="Taylor A."/>
            <person name="Sobczyk M.K."/>
            <person name="Baxter L."/>
            <person name="Greenfield B.P."/>
            <person name="Bates H.J."/>
            <person name="Wilson F."/>
            <person name="Jackson A.C."/>
            <person name="Ott S."/>
            <person name="Harrison R.J."/>
            <person name="Clarkson J.P."/>
        </authorList>
    </citation>
    <scope>NUCLEOTIDE SEQUENCE [LARGE SCALE GENOMIC DNA]</scope>
    <source>
        <strain evidence="2 3">Fo_A28</strain>
    </source>
</reference>
<feature type="chain" id="PRO_5041088370" evidence="1">
    <location>
        <begin position="23"/>
        <end position="147"/>
    </location>
</feature>
<dbReference type="VEuPathDB" id="FungiDB:FOZG_02431"/>
<dbReference type="InterPro" id="IPR036514">
    <property type="entry name" value="SGNH_hydro_sf"/>
</dbReference>
<keyword evidence="1" id="KW-0732">Signal</keyword>
<organism evidence="2 3">
    <name type="scientific">Fusarium oxysporum</name>
    <name type="common">Fusarium vascular wilt</name>
    <dbReference type="NCBI Taxonomy" id="5507"/>
    <lineage>
        <taxon>Eukaryota</taxon>
        <taxon>Fungi</taxon>
        <taxon>Dikarya</taxon>
        <taxon>Ascomycota</taxon>
        <taxon>Pezizomycotina</taxon>
        <taxon>Sordariomycetes</taxon>
        <taxon>Hypocreomycetidae</taxon>
        <taxon>Hypocreales</taxon>
        <taxon>Nectriaceae</taxon>
        <taxon>Fusarium</taxon>
        <taxon>Fusarium oxysporum species complex</taxon>
    </lineage>
</organism>
<dbReference type="Proteomes" id="UP000285860">
    <property type="component" value="Unassembled WGS sequence"/>
</dbReference>
<evidence type="ECO:0000256" key="1">
    <source>
        <dbReference type="SAM" id="SignalP"/>
    </source>
</evidence>
<dbReference type="Gene3D" id="3.40.50.1110">
    <property type="entry name" value="SGNH hydrolase"/>
    <property type="match status" value="1"/>
</dbReference>
<name>A0A420PJ00_FUSOX</name>
<dbReference type="EMBL" id="MRCY01000059">
    <property type="protein sequence ID" value="RKL05269.1"/>
    <property type="molecule type" value="Genomic_DNA"/>
</dbReference>
<comment type="caution">
    <text evidence="2">The sequence shown here is derived from an EMBL/GenBank/DDBJ whole genome shotgun (WGS) entry which is preliminary data.</text>
</comment>
<accession>A0A420PJ00</accession>
<evidence type="ECO:0000313" key="3">
    <source>
        <dbReference type="Proteomes" id="UP000285860"/>
    </source>
</evidence>
<feature type="signal peptide" evidence="1">
    <location>
        <begin position="1"/>
        <end position="22"/>
    </location>
</feature>
<protein>
    <submittedName>
        <fullName evidence="2">Uncharacterized protein</fullName>
    </submittedName>
</protein>